<dbReference type="PANTHER" id="PTHR43304">
    <property type="entry name" value="PHYTOCHROME-LIKE PROTEIN CPH1"/>
    <property type="match status" value="1"/>
</dbReference>
<dbReference type="CDD" id="cd00130">
    <property type="entry name" value="PAS"/>
    <property type="match status" value="3"/>
</dbReference>
<dbReference type="InterPro" id="IPR000014">
    <property type="entry name" value="PAS"/>
</dbReference>
<evidence type="ECO:0000313" key="11">
    <source>
        <dbReference type="EMBL" id="SEG74098.1"/>
    </source>
</evidence>
<feature type="domain" description="PAS" evidence="8">
    <location>
        <begin position="411"/>
        <end position="481"/>
    </location>
</feature>
<dbReference type="PROSITE" id="PS50109">
    <property type="entry name" value="HIS_KIN"/>
    <property type="match status" value="1"/>
</dbReference>
<dbReference type="InterPro" id="IPR013655">
    <property type="entry name" value="PAS_fold_3"/>
</dbReference>
<organism evidence="11 12">
    <name type="scientific">Halobellus limi</name>
    <dbReference type="NCBI Taxonomy" id="699433"/>
    <lineage>
        <taxon>Archaea</taxon>
        <taxon>Methanobacteriati</taxon>
        <taxon>Methanobacteriota</taxon>
        <taxon>Stenosarchaea group</taxon>
        <taxon>Halobacteria</taxon>
        <taxon>Halobacteriales</taxon>
        <taxon>Haloferacaceae</taxon>
        <taxon>Halobellus</taxon>
    </lineage>
</organism>
<dbReference type="PRINTS" id="PR00344">
    <property type="entry name" value="BCTRLSENSOR"/>
</dbReference>
<dbReference type="InterPro" id="IPR000700">
    <property type="entry name" value="PAS-assoc_C"/>
</dbReference>
<dbReference type="NCBIfam" id="TIGR00229">
    <property type="entry name" value="sensory_box"/>
    <property type="match status" value="3"/>
</dbReference>
<dbReference type="Gene3D" id="2.10.70.100">
    <property type="match status" value="1"/>
</dbReference>
<feature type="domain" description="PAS" evidence="8">
    <location>
        <begin position="289"/>
        <end position="334"/>
    </location>
</feature>
<reference evidence="10 13" key="2">
    <citation type="journal article" date="2019" name="Nat. Commun.">
        <title>A new type of DNA phosphorothioation-based antiviral system in archaea.</title>
        <authorList>
            <person name="Xiong L."/>
            <person name="Liu S."/>
            <person name="Chen S."/>
            <person name="Xiao Y."/>
            <person name="Zhu B."/>
            <person name="Gao Y."/>
            <person name="Zhang Y."/>
            <person name="Chen B."/>
            <person name="Luo J."/>
            <person name="Deng Z."/>
            <person name="Chen X."/>
            <person name="Wang L."/>
            <person name="Chen S."/>
        </authorList>
    </citation>
    <scope>NUCLEOTIDE SEQUENCE [LARGE SCALE GENOMIC DNA]</scope>
    <source>
        <strain evidence="10 13">CGMCC 1.10331</strain>
    </source>
</reference>
<keyword evidence="12" id="KW-1185">Reference proteome</keyword>
<dbReference type="Proteomes" id="UP000236740">
    <property type="component" value="Unassembled WGS sequence"/>
</dbReference>
<dbReference type="InterPro" id="IPR005467">
    <property type="entry name" value="His_kinase_dom"/>
</dbReference>
<gene>
    <name evidence="10" type="ORF">DV707_14300</name>
    <name evidence="11" type="ORF">SAMN04488133_3559</name>
</gene>
<dbReference type="CDD" id="cd00075">
    <property type="entry name" value="HATPase"/>
    <property type="match status" value="1"/>
</dbReference>
<dbReference type="EMBL" id="FNVN01000008">
    <property type="protein sequence ID" value="SEG74098.1"/>
    <property type="molecule type" value="Genomic_DNA"/>
</dbReference>
<feature type="region of interest" description="Disordered" evidence="6">
    <location>
        <begin position="61"/>
        <end position="107"/>
    </location>
</feature>
<feature type="domain" description="PAC" evidence="9">
    <location>
        <begin position="360"/>
        <end position="414"/>
    </location>
</feature>
<dbReference type="InterPro" id="IPR003594">
    <property type="entry name" value="HATPase_dom"/>
</dbReference>
<evidence type="ECO:0000313" key="12">
    <source>
        <dbReference type="Proteomes" id="UP000236740"/>
    </source>
</evidence>
<dbReference type="GO" id="GO:0004673">
    <property type="term" value="F:protein histidine kinase activity"/>
    <property type="evidence" value="ECO:0007669"/>
    <property type="project" value="UniProtKB-EC"/>
</dbReference>
<dbReference type="SUPFAM" id="SSF55785">
    <property type="entry name" value="PYP-like sensor domain (PAS domain)"/>
    <property type="match status" value="3"/>
</dbReference>
<sequence>MSDRADPPAVLVFDDEPLASSLREFFADEPTTVQVATAATADEYERAVKRRPIDCVVARRLPPLDGSTAPDSADGAVAFDPESTPRTDDDPEGSQTVAAGEPGGLTVPLVLYPATPTDELARRSTDSEAIRYVPESIDTGERTLLVDAVREAIGHRARERELRAHAAERDLLVQMSSLANVGGWELDADTESLVWTAETRRLHGVSESFEPTVENAIGFYHPDDRDAVREDVESALRGESFDSTYRLFRADGDVRWVRSKGVPIVEDGSIVGVRGSFQDVTEAKRREDDIRRFKRAVEAAGHAIFITERNGTIEFVNPAFETITGYDAEEAIGRDPSILKSGKMGQEYYRNLWSTILSGKVWSEPIVNQRKSGEHYHASETIAPITADDGTVRGFVAIQTDITEQVHARERLETFREIVNRLEDPIMLQDRDGRFEVVNDAVAEYAGLSKSELIGGDEFDFMDDSAARTIQEKKARVLEAERSVTYELTPTFPTKGERSFVTTRYPHYDEDGDVDGTVAICRDVTEQAEREHQLRVLDRILRHNLYNKMNLILGHAELLETRTTGDEKRSVRQIRETGNELVELADKERRIVDLLTDESAPRRTDVRELLDDAVAEIRASHPEASITVDSPKSVAVSAIPEVREALAELLRNAVVHAGDRPTVSVTVARTDDTVAVTVADDGPGIPEMEREAAGSATDITPLFHGSGLGLQFVSHVARRSGGSLRFESSESASGDGGSVVVLDLPAADAATPE</sequence>
<name>A0A1H6CMD3_9EURY</name>
<dbReference type="PROSITE" id="PS50112">
    <property type="entry name" value="PAS"/>
    <property type="match status" value="2"/>
</dbReference>
<dbReference type="Proteomes" id="UP000296733">
    <property type="component" value="Chromosome"/>
</dbReference>
<feature type="domain" description="Histidine kinase" evidence="7">
    <location>
        <begin position="540"/>
        <end position="748"/>
    </location>
</feature>
<dbReference type="EC" id="2.7.13.3" evidence="2"/>
<dbReference type="OrthoDB" id="200505at2157"/>
<keyword evidence="3" id="KW-0597">Phosphoprotein</keyword>
<protein>
    <recommendedName>
        <fullName evidence="2">histidine kinase</fullName>
        <ecNumber evidence="2">2.7.13.3</ecNumber>
    </recommendedName>
</protein>
<evidence type="ECO:0000313" key="13">
    <source>
        <dbReference type="Proteomes" id="UP000296733"/>
    </source>
</evidence>
<dbReference type="InterPro" id="IPR001610">
    <property type="entry name" value="PAC"/>
</dbReference>
<dbReference type="InterPro" id="IPR004358">
    <property type="entry name" value="Sig_transdc_His_kin-like_C"/>
</dbReference>
<dbReference type="PROSITE" id="PS50113">
    <property type="entry name" value="PAC"/>
    <property type="match status" value="3"/>
</dbReference>
<dbReference type="SMART" id="SM00091">
    <property type="entry name" value="PAS"/>
    <property type="match status" value="3"/>
</dbReference>
<evidence type="ECO:0000313" key="10">
    <source>
        <dbReference type="EMBL" id="QCC48734.1"/>
    </source>
</evidence>
<proteinExistence type="predicted"/>
<evidence type="ECO:0000259" key="7">
    <source>
        <dbReference type="PROSITE" id="PS50109"/>
    </source>
</evidence>
<dbReference type="GeneID" id="39859289"/>
<dbReference type="Gene3D" id="3.30.450.20">
    <property type="entry name" value="PAS domain"/>
    <property type="match status" value="3"/>
</dbReference>
<dbReference type="SMART" id="SM00086">
    <property type="entry name" value="PAC"/>
    <property type="match status" value="3"/>
</dbReference>
<dbReference type="Pfam" id="PF08448">
    <property type="entry name" value="PAS_4"/>
    <property type="match status" value="1"/>
</dbReference>
<evidence type="ECO:0000256" key="5">
    <source>
        <dbReference type="ARBA" id="ARBA00022777"/>
    </source>
</evidence>
<dbReference type="Gene3D" id="3.30.565.10">
    <property type="entry name" value="Histidine kinase-like ATPase, C-terminal domain"/>
    <property type="match status" value="1"/>
</dbReference>
<evidence type="ECO:0000256" key="4">
    <source>
        <dbReference type="ARBA" id="ARBA00022679"/>
    </source>
</evidence>
<dbReference type="AlphaFoldDB" id="A0A1H6CMD3"/>
<dbReference type="SMART" id="SM00387">
    <property type="entry name" value="HATPase_c"/>
    <property type="match status" value="1"/>
</dbReference>
<dbReference type="Pfam" id="PF13426">
    <property type="entry name" value="PAS_9"/>
    <property type="match status" value="1"/>
</dbReference>
<dbReference type="Pfam" id="PF02518">
    <property type="entry name" value="HATPase_c"/>
    <property type="match status" value="1"/>
</dbReference>
<evidence type="ECO:0000256" key="2">
    <source>
        <dbReference type="ARBA" id="ARBA00012438"/>
    </source>
</evidence>
<reference evidence="11 12" key="1">
    <citation type="submission" date="2016-10" db="EMBL/GenBank/DDBJ databases">
        <authorList>
            <person name="de Groot N.N."/>
        </authorList>
    </citation>
    <scope>NUCLEOTIDE SEQUENCE [LARGE SCALE GENOMIC DNA]</scope>
    <source>
        <strain evidence="11 12">CGMCC 1.10331</strain>
    </source>
</reference>
<comment type="catalytic activity">
    <reaction evidence="1">
        <text>ATP + protein L-histidine = ADP + protein N-phospho-L-histidine.</text>
        <dbReference type="EC" id="2.7.13.3"/>
    </reaction>
</comment>
<accession>A0A1H6CMD3</accession>
<evidence type="ECO:0000256" key="3">
    <source>
        <dbReference type="ARBA" id="ARBA00022553"/>
    </source>
</evidence>
<dbReference type="InterPro" id="IPR013656">
    <property type="entry name" value="PAS_4"/>
</dbReference>
<dbReference type="InterPro" id="IPR052162">
    <property type="entry name" value="Sensor_kinase/Photoreceptor"/>
</dbReference>
<dbReference type="RefSeq" id="WP_103993096.1">
    <property type="nucleotide sequence ID" value="NZ_CP031311.1"/>
</dbReference>
<dbReference type="EMBL" id="CP031311">
    <property type="protein sequence ID" value="QCC48734.1"/>
    <property type="molecule type" value="Genomic_DNA"/>
</dbReference>
<feature type="domain" description="PAC" evidence="9">
    <location>
        <begin position="241"/>
        <end position="292"/>
    </location>
</feature>
<keyword evidence="4" id="KW-0808">Transferase</keyword>
<dbReference type="InterPro" id="IPR036890">
    <property type="entry name" value="HATPase_C_sf"/>
</dbReference>
<feature type="domain" description="PAC" evidence="9">
    <location>
        <begin position="482"/>
        <end position="536"/>
    </location>
</feature>
<dbReference type="SUPFAM" id="SSF55874">
    <property type="entry name" value="ATPase domain of HSP90 chaperone/DNA topoisomerase II/histidine kinase"/>
    <property type="match status" value="1"/>
</dbReference>
<dbReference type="InterPro" id="IPR035965">
    <property type="entry name" value="PAS-like_dom_sf"/>
</dbReference>
<evidence type="ECO:0000256" key="1">
    <source>
        <dbReference type="ARBA" id="ARBA00000085"/>
    </source>
</evidence>
<evidence type="ECO:0000259" key="9">
    <source>
        <dbReference type="PROSITE" id="PS50113"/>
    </source>
</evidence>
<dbReference type="KEGG" id="hlm:DV707_14300"/>
<keyword evidence="5" id="KW-0418">Kinase</keyword>
<dbReference type="PANTHER" id="PTHR43304:SF1">
    <property type="entry name" value="PAC DOMAIN-CONTAINING PROTEIN"/>
    <property type="match status" value="1"/>
</dbReference>
<evidence type="ECO:0000256" key="6">
    <source>
        <dbReference type="SAM" id="MobiDB-lite"/>
    </source>
</evidence>
<evidence type="ECO:0000259" key="8">
    <source>
        <dbReference type="PROSITE" id="PS50112"/>
    </source>
</evidence>
<dbReference type="Pfam" id="PF08447">
    <property type="entry name" value="PAS_3"/>
    <property type="match status" value="1"/>
</dbReference>